<reference evidence="7" key="1">
    <citation type="submission" date="2023-06" db="EMBL/GenBank/DDBJ databases">
        <title>Genome-scale phylogeny and comparative genomics of the fungal order Sordariales.</title>
        <authorList>
            <consortium name="Lawrence Berkeley National Laboratory"/>
            <person name="Hensen N."/>
            <person name="Bonometti L."/>
            <person name="Westerberg I."/>
            <person name="Brannstrom I.O."/>
            <person name="Guillou S."/>
            <person name="Cros-Aarteil S."/>
            <person name="Calhoun S."/>
            <person name="Haridas S."/>
            <person name="Kuo A."/>
            <person name="Mondo S."/>
            <person name="Pangilinan J."/>
            <person name="Riley R."/>
            <person name="LaButti K."/>
            <person name="Andreopoulos B."/>
            <person name="Lipzen A."/>
            <person name="Chen C."/>
            <person name="Yanf M."/>
            <person name="Daum C."/>
            <person name="Ng V."/>
            <person name="Clum A."/>
            <person name="Steindorff A."/>
            <person name="Ohm R."/>
            <person name="Martin F."/>
            <person name="Silar P."/>
            <person name="Natvig D."/>
            <person name="Lalanne C."/>
            <person name="Gautier V."/>
            <person name="Ament-velasquez S.L."/>
            <person name="Kruys A."/>
            <person name="Hutchinson M.I."/>
            <person name="Powell A.J."/>
            <person name="Barry K."/>
            <person name="Miller A.N."/>
            <person name="Grigoriev I.V."/>
            <person name="Debuchy R."/>
            <person name="Gladieux P."/>
            <person name="Thoren M.H."/>
            <person name="Johannesson H."/>
        </authorList>
    </citation>
    <scope>NUCLEOTIDE SEQUENCE</scope>
    <source>
        <strain evidence="7">SMH3187-1</strain>
    </source>
</reference>
<accession>A0AA40F1L3</accession>
<dbReference type="InterPro" id="IPR013328">
    <property type="entry name" value="6PGD_dom2"/>
</dbReference>
<evidence type="ECO:0000313" key="8">
    <source>
        <dbReference type="Proteomes" id="UP001172155"/>
    </source>
</evidence>
<evidence type="ECO:0000259" key="6">
    <source>
        <dbReference type="Pfam" id="PF08546"/>
    </source>
</evidence>
<comment type="similarity">
    <text evidence="1">Belongs to the ketopantoate reductase family.</text>
</comment>
<organism evidence="7 8">
    <name type="scientific">Schizothecium vesticola</name>
    <dbReference type="NCBI Taxonomy" id="314040"/>
    <lineage>
        <taxon>Eukaryota</taxon>
        <taxon>Fungi</taxon>
        <taxon>Dikarya</taxon>
        <taxon>Ascomycota</taxon>
        <taxon>Pezizomycotina</taxon>
        <taxon>Sordariomycetes</taxon>
        <taxon>Sordariomycetidae</taxon>
        <taxon>Sordariales</taxon>
        <taxon>Schizotheciaceae</taxon>
        <taxon>Schizothecium</taxon>
    </lineage>
</organism>
<dbReference type="GO" id="GO:0050661">
    <property type="term" value="F:NADP binding"/>
    <property type="evidence" value="ECO:0007669"/>
    <property type="project" value="TreeGrafter"/>
</dbReference>
<feature type="region of interest" description="Disordered" evidence="4">
    <location>
        <begin position="133"/>
        <end position="152"/>
    </location>
</feature>
<dbReference type="EMBL" id="JAUKUD010000003">
    <property type="protein sequence ID" value="KAK0749575.1"/>
    <property type="molecule type" value="Genomic_DNA"/>
</dbReference>
<dbReference type="Pfam" id="PF08546">
    <property type="entry name" value="ApbA_C"/>
    <property type="match status" value="1"/>
</dbReference>
<feature type="domain" description="Ketopantoate reductase C-terminal" evidence="6">
    <location>
        <begin position="418"/>
        <end position="544"/>
    </location>
</feature>
<dbReference type="InterPro" id="IPR013332">
    <property type="entry name" value="KPR_N"/>
</dbReference>
<dbReference type="InterPro" id="IPR008927">
    <property type="entry name" value="6-PGluconate_DH-like_C_sf"/>
</dbReference>
<sequence length="560" mass="63163">MFARIPRRRIRWLPNNVSVGRGASRWGSNEAHTTASAQFMEPPKLNASSSFQQDAPLEHKRVRIFDPPTGSQGLRPAGGGDQTSNEKNDAPPSGRWGTNNTEDSVPQPDNNAPLVRDVSGRIARRLNLLEPGTGNAEFAMDGPAQSPEEEDNTLWAQEPLPPIPNKYADKRASGPSWQELARHMMRFSDQVHVLGLDLTGRYIGHALAGCETIPPVRYLLHDPFLKKAWHKAGASLTLHRDDVAIVRQRVIGEYIRVREMHEDRDHNWYVSDKLIRNLVITVPAGHVLRSLDPIVHRLDHTSTICFLQDALGVMEDVINTFFPDESSRPVFLVGHFTSTLGHVHPFEESRFAVREARQRKLYLSIPTARGGSKPGQLIKHHPPPEQTLRHTHLLKLLTSIPGLNAIGHRYADMLSHKIFTVAFRSVAEPLATLVDSPYAGLERNPFASQIMDRAIGEICDVVARLPEFREIDSFRRAYLAPLMRKEMFRRLKAKQKSDAKMRTFTARGWETDIDYLTGYFVRKGRELAVRVDALEMLMLMVKGKRDAAMKRLDALVPFTG</sequence>
<protein>
    <recommendedName>
        <fullName evidence="9">2-dehydropantoate 2-reductase</fullName>
    </recommendedName>
</protein>
<feature type="compositionally biased region" description="Polar residues" evidence="4">
    <location>
        <begin position="96"/>
        <end position="110"/>
    </location>
</feature>
<dbReference type="PANTHER" id="PTHR43765">
    <property type="entry name" value="2-DEHYDROPANTOATE 2-REDUCTASE-RELATED"/>
    <property type="match status" value="1"/>
</dbReference>
<keyword evidence="8" id="KW-1185">Reference proteome</keyword>
<evidence type="ECO:0000256" key="3">
    <source>
        <dbReference type="ARBA" id="ARBA00023002"/>
    </source>
</evidence>
<dbReference type="SUPFAM" id="SSF48179">
    <property type="entry name" value="6-phosphogluconate dehydrogenase C-terminal domain-like"/>
    <property type="match status" value="1"/>
</dbReference>
<keyword evidence="2" id="KW-0521">NADP</keyword>
<dbReference type="InterPro" id="IPR013752">
    <property type="entry name" value="KPA_reductase"/>
</dbReference>
<dbReference type="AlphaFoldDB" id="A0AA40F1L3"/>
<dbReference type="Proteomes" id="UP001172155">
    <property type="component" value="Unassembled WGS sequence"/>
</dbReference>
<name>A0AA40F1L3_9PEZI</name>
<feature type="domain" description="Ketopantoate reductase N-terminal" evidence="5">
    <location>
        <begin position="191"/>
        <end position="334"/>
    </location>
</feature>
<gene>
    <name evidence="7" type="ORF">B0T18DRAFT_407054</name>
</gene>
<evidence type="ECO:0000313" key="7">
    <source>
        <dbReference type="EMBL" id="KAK0749575.1"/>
    </source>
</evidence>
<dbReference type="GO" id="GO:0005739">
    <property type="term" value="C:mitochondrion"/>
    <property type="evidence" value="ECO:0007669"/>
    <property type="project" value="TreeGrafter"/>
</dbReference>
<feature type="region of interest" description="Disordered" evidence="4">
    <location>
        <begin position="64"/>
        <end position="114"/>
    </location>
</feature>
<evidence type="ECO:0000259" key="5">
    <source>
        <dbReference type="Pfam" id="PF02558"/>
    </source>
</evidence>
<evidence type="ECO:0000256" key="4">
    <source>
        <dbReference type="SAM" id="MobiDB-lite"/>
    </source>
</evidence>
<dbReference type="Pfam" id="PF02558">
    <property type="entry name" value="ApbA"/>
    <property type="match status" value="1"/>
</dbReference>
<evidence type="ECO:0000256" key="2">
    <source>
        <dbReference type="ARBA" id="ARBA00022857"/>
    </source>
</evidence>
<dbReference type="GO" id="GO:0008677">
    <property type="term" value="F:2-dehydropantoate 2-reductase activity"/>
    <property type="evidence" value="ECO:0007669"/>
    <property type="project" value="TreeGrafter"/>
</dbReference>
<evidence type="ECO:0000256" key="1">
    <source>
        <dbReference type="ARBA" id="ARBA00007870"/>
    </source>
</evidence>
<comment type="caution">
    <text evidence="7">The sequence shown here is derived from an EMBL/GenBank/DDBJ whole genome shotgun (WGS) entry which is preliminary data.</text>
</comment>
<keyword evidence="3" id="KW-0560">Oxidoreductase</keyword>
<dbReference type="InterPro" id="IPR050838">
    <property type="entry name" value="Ketopantoate_reductase"/>
</dbReference>
<proteinExistence type="inferred from homology"/>
<dbReference type="PANTHER" id="PTHR43765:SF2">
    <property type="entry name" value="2-DEHYDROPANTOATE 2-REDUCTASE"/>
    <property type="match status" value="1"/>
</dbReference>
<dbReference type="Gene3D" id="1.10.1040.10">
    <property type="entry name" value="N-(1-d-carboxylethyl)-l-norvaline Dehydrogenase, domain 2"/>
    <property type="match status" value="1"/>
</dbReference>
<evidence type="ECO:0008006" key="9">
    <source>
        <dbReference type="Google" id="ProtNLM"/>
    </source>
</evidence>